<dbReference type="Proteomes" id="UP000749559">
    <property type="component" value="Unassembled WGS sequence"/>
</dbReference>
<feature type="region of interest" description="Disordered" evidence="16">
    <location>
        <begin position="2154"/>
        <end position="2444"/>
    </location>
</feature>
<evidence type="ECO:0000256" key="4">
    <source>
        <dbReference type="ARBA" id="ARBA00012709"/>
    </source>
</evidence>
<feature type="region of interest" description="Disordered" evidence="16">
    <location>
        <begin position="1105"/>
        <end position="1178"/>
    </location>
</feature>
<evidence type="ECO:0000256" key="16">
    <source>
        <dbReference type="SAM" id="MobiDB-lite"/>
    </source>
</evidence>
<dbReference type="GO" id="GO:0046872">
    <property type="term" value="F:metal ion binding"/>
    <property type="evidence" value="ECO:0007669"/>
    <property type="project" value="UniProtKB-KW"/>
</dbReference>
<comment type="caution">
    <text evidence="17">The sequence shown here is derived from an EMBL/GenBank/DDBJ whole genome shotgun (WGS) entry which is preliminary data.</text>
</comment>
<dbReference type="SMART" id="SM00033">
    <property type="entry name" value="CH"/>
    <property type="match status" value="1"/>
</dbReference>
<feature type="compositionally biased region" description="Basic and acidic residues" evidence="16">
    <location>
        <begin position="2366"/>
        <end position="2384"/>
    </location>
</feature>
<evidence type="ECO:0000256" key="6">
    <source>
        <dbReference type="ARBA" id="ARBA00022630"/>
    </source>
</evidence>
<feature type="compositionally biased region" description="Polar residues" evidence="16">
    <location>
        <begin position="2204"/>
        <end position="2214"/>
    </location>
</feature>
<dbReference type="InterPro" id="IPR001781">
    <property type="entry name" value="Znf_LIM"/>
</dbReference>
<dbReference type="PROSITE" id="PS50023">
    <property type="entry name" value="LIM_DOMAIN_2"/>
    <property type="match status" value="1"/>
</dbReference>
<feature type="compositionally biased region" description="Polar residues" evidence="16">
    <location>
        <begin position="2069"/>
        <end position="2084"/>
    </location>
</feature>
<dbReference type="GO" id="GO:0120501">
    <property type="term" value="F:F-actin monooxygenase activity"/>
    <property type="evidence" value="ECO:0007669"/>
    <property type="project" value="UniProtKB-EC"/>
</dbReference>
<dbReference type="InterPro" id="IPR050540">
    <property type="entry name" value="F-actin_Monoox_Mical"/>
</dbReference>
<feature type="compositionally biased region" description="Basic and acidic residues" evidence="16">
    <location>
        <begin position="2216"/>
        <end position="2234"/>
    </location>
</feature>
<dbReference type="EC" id="1.14.13.225" evidence="4"/>
<dbReference type="InterPro" id="IPR001715">
    <property type="entry name" value="CH_dom"/>
</dbReference>
<feature type="compositionally biased region" description="Basic and acidic residues" evidence="16">
    <location>
        <begin position="1687"/>
        <end position="1704"/>
    </location>
</feature>
<feature type="compositionally biased region" description="Basic and acidic residues" evidence="16">
    <location>
        <begin position="1937"/>
        <end position="1948"/>
    </location>
</feature>
<evidence type="ECO:0000256" key="14">
    <source>
        <dbReference type="ARBA" id="ARBA00023203"/>
    </source>
</evidence>
<keyword evidence="10" id="KW-0521">NADP</keyword>
<feature type="compositionally biased region" description="Basic and acidic residues" evidence="16">
    <location>
        <begin position="2287"/>
        <end position="2299"/>
    </location>
</feature>
<keyword evidence="18" id="KW-1185">Reference proteome</keyword>
<feature type="region of interest" description="Disordered" evidence="16">
    <location>
        <begin position="1570"/>
        <end position="1645"/>
    </location>
</feature>
<evidence type="ECO:0000256" key="3">
    <source>
        <dbReference type="ARBA" id="ARBA00008223"/>
    </source>
</evidence>
<dbReference type="SUPFAM" id="SSF47576">
    <property type="entry name" value="Calponin-homology domain, CH-domain"/>
    <property type="match status" value="1"/>
</dbReference>
<evidence type="ECO:0000256" key="9">
    <source>
        <dbReference type="ARBA" id="ARBA00022833"/>
    </source>
</evidence>
<evidence type="ECO:0000256" key="7">
    <source>
        <dbReference type="ARBA" id="ARBA00022723"/>
    </source>
</evidence>
<dbReference type="FunFam" id="3.50.50.60:FF:000004">
    <property type="entry name" value="protein-methionine sulfoxide oxidase MICAL2 isoform X1"/>
    <property type="match status" value="1"/>
</dbReference>
<evidence type="ECO:0000256" key="1">
    <source>
        <dbReference type="ARBA" id="ARBA00001974"/>
    </source>
</evidence>
<feature type="compositionally biased region" description="Low complexity" evidence="16">
    <location>
        <begin position="2251"/>
        <end position="2264"/>
    </location>
</feature>
<dbReference type="Pfam" id="PF00307">
    <property type="entry name" value="CH"/>
    <property type="match status" value="1"/>
</dbReference>
<dbReference type="Gene3D" id="1.10.418.10">
    <property type="entry name" value="Calponin-like domain"/>
    <property type="match status" value="1"/>
</dbReference>
<keyword evidence="11" id="KW-0560">Oxidoreductase</keyword>
<dbReference type="SMART" id="SM01203">
    <property type="entry name" value="DUF3585"/>
    <property type="match status" value="1"/>
</dbReference>
<evidence type="ECO:0000256" key="5">
    <source>
        <dbReference type="ARBA" id="ARBA00022490"/>
    </source>
</evidence>
<accession>A0A8J1XI23</accession>
<dbReference type="SMART" id="SM00132">
    <property type="entry name" value="LIM"/>
    <property type="match status" value="1"/>
</dbReference>
<dbReference type="PANTHER" id="PTHR23167:SF54">
    <property type="entry name" value="[F-ACTIN]-MONOOXYGENASE MICAL"/>
    <property type="match status" value="1"/>
</dbReference>
<keyword evidence="9" id="KW-0862">Zinc</keyword>
<feature type="compositionally biased region" description="Basic residues" evidence="16">
    <location>
        <begin position="2410"/>
        <end position="2425"/>
    </location>
</feature>
<feature type="compositionally biased region" description="Pro residues" evidence="16">
    <location>
        <begin position="989"/>
        <end position="1001"/>
    </location>
</feature>
<feature type="compositionally biased region" description="Low complexity" evidence="16">
    <location>
        <begin position="1278"/>
        <end position="1294"/>
    </location>
</feature>
<comment type="cofactor">
    <cofactor evidence="1">
        <name>FAD</name>
        <dbReference type="ChEBI" id="CHEBI:57692"/>
    </cofactor>
</comment>
<gene>
    <name evidence="17" type="ORF">OFUS_LOCUS22681</name>
</gene>
<dbReference type="PROSITE" id="PS00478">
    <property type="entry name" value="LIM_DOMAIN_1"/>
    <property type="match status" value="1"/>
</dbReference>
<feature type="compositionally biased region" description="Basic and acidic residues" evidence="16">
    <location>
        <begin position="1242"/>
        <end position="1255"/>
    </location>
</feature>
<feature type="region of interest" description="Disordered" evidence="16">
    <location>
        <begin position="619"/>
        <end position="689"/>
    </location>
</feature>
<evidence type="ECO:0000256" key="15">
    <source>
        <dbReference type="ARBA" id="ARBA00049522"/>
    </source>
</evidence>
<feature type="compositionally biased region" description="Basic residues" evidence="16">
    <location>
        <begin position="2315"/>
        <end position="2336"/>
    </location>
</feature>
<sequence>MTGGGDKVSQLYDQFCNVQTCKGVLTTFHKLCDALDIKYTDHRGFYFRLRAKLRTWKAQSLWAKLDKRAMMKEYKKGTACLDSRVLIIGAGPCGLRMAIECALLGAKTVVIEKRDRFTRNNVLHLWPFLITDLKALGAKKFYGKFCAGQIDHISIRQLQCMLLKIACLVGVEVHTNTGFNDIIEPQENQKTGFRADVSPADSPVSEFEFDVLIGADGKRNTLTGFKRKEFRGKLAIAITANFTNRYTLQEQQVEEISGVSYIFNQKFFKDLYANTGIDLENIVYYKDDTHYFVMTAKKQSLLEKGVLIQDHADAVQLLDPANVRHDALLAYAKEAANVSTNYQLPDVEFAHNHYGQADVAMFDFTSMFAAENASRVIDRHGHKLLVGLVGDSLLEPFWPIGSGCARGFLGVFDAAFMIKQWSAGKMNPLQVLTERESIYQLLSQTTPENLNKNFNAYSIDPNTRYPNLNCQKFRPSQMKHLYDGDCSKYIKDIAEPLPKKKSRDFVDSYTLLRWVQKHIERYKRRVKVTDLTSSFKNGMAFCCLIHSFRPELIVMNDLQEDDCLKNNELAFDLLEREFGISPVMTAADWVAHDTPDKWTVVSYLLQIYDILKYERPAKVARSPTTLSPDEGDISRARSPRSTKQRLSILNKISNRLSKTKKERERERRVTRLETPKSPTSSYNEKENRQVGRLQDSNIIGLNQKQSFYTTPKRHIEDEAPFSDISSARQKIMDAYSYKRPELKPPPPMIDTGAEKTGIMETQQRLQESAKKKGVKTHDPTLVLTDANEAKRLFHVAATTEKVIKKKEEETPLSFGSGLAKKRIEENEDGVELTKFSRFDSVDSKLQSASKILEKGNAGNLDAGTRGNNRVTNLAQQLVSKLHEKKEEPAYKKLDRNFTGHLLKNVMVVGPSSEFCYFCKKRVYLAERQTSEGYFFHRGCLKCDFCSTALRIGSYAFDRSEDGDGKFYCIQHKGMVKRVRRKRSREYNEPLPPVPSIPPPKTPTNQPIPGQYTVGGLTVPSLDNIKTATPERAEFEMSFDGTLDDNEESEYECSLRASMSMDTIELDYSDEDSSDDEAFDEDDNRSVMTWDEAVDLADTLSRRHGSRNMLDFEDENEGETATETEESEYETDSDEETETETDPAVVVKMREKKPKPKKDKSDNLIGTFPQDKTPSPVRLSQQFAKESFYAAMSEPVRIDPWSLFGPSKPKEAPKVVVTEAADNVDKVDDDKTPEAETQPTPMEDDKVTDKDVKEINELIDNMENMEEEGEESSSDEYESNTVSESTTEASSRASTMPSSQASTLDRKARHADTIGTLDRLVHDAEIQLREVERANKMATLDRMALAAEQQLDEPVRHSTPLRDAHQPVKEHLDDGLEQLSGGEPMDKFATLDRMALAAEKEAGDGDNIDKYATLDKMVLAADDSLSKMVQSEAEDITVKTQEQTSEPEVEVAEAIQIDNDHDIDQLKVVDTDSNGVNPDVLHSTPNKDKYATLDRMVKAAEDDFQNDPFHIPELSEDDRRCTIDRMAIAAQRDLGNETIRMSPFAEEEDLSSQSEGSLCSLVEQYEQYMEDRAQSVASEKSEKSTNNEKPSKESTSKESSVESDRKLIVPSKESLEDLDQNNDKVIEPLEPRIQIDSVSSTDEVQSPVLAKANILGLLDQLQESRIDPSSGESSKESSLSRDYQPPKSSKESSLEPIRDSRESTPRRIIRPPSTDSVGLASSATDTDNELLNTASSYIETDDGIIIEKSMVPSVYPNHAKPDDKETIKSESDEATHEQNKDIMNNYDNVVLYDDKPADITSKEDVICKRNIIYTDLEETKALTKSFGKTREKRIHKGRDNLKTGADSDFTISTPSGSASSQSSLDIDIQSLNSTQDVKSLDTMVEDNMMVDNGYMDDTMAMLAANDSVFDIKVTPTKSADNTLTNETDDSIYVTPEVTPKKEEQNEQKESGTLPPLSMSRPESLDFGNESPNVGSPHVDAKRRFFCEAAKPVTINPQTLFGDEIKKPDAHDARFDKYFKKERTKLSVDEKLFNETDSKTDSTPEGSYSVEKNRKKIPADPQLANVHSPEPSCSNDVFFTPKTSIKSKPPRVPSVEDSPMEFKKPLDVNTKKRSLPRTPAESSQVDVSKKMLSKDEIKMLRENEREKLRSQARLRARLKSDEELGVQQTFTPRKVRSSSNASSLSSTSEDLVKRMRDFNSNEKDTPTVSGKSSTVSLEDIHLEESNTDDLKQENIEAPKPSNIAVKSIKDELASSSKSSIDSESPSMAKKSSNQVEEKEPTPGTSGLYKKKEEKDSPKIEVGKGNTSTDEVSPALTKKSKAKAKKEKKSKSPKVKGKSPKHDKESSEAISPSTEKKEKRKSWLAFLSPKDKRDKYIKTSSSEDKESSPAPGTTSNESTLEKKQKTPKDKSKPKTPKSKEKKKKKSKRTKEEDYDSEPLEGATGLSERVKAAKLKERLEKDPVFDTEECRARVEKVVAPKAREEEIYSDPDSDVYDTLSRSTKSDDRLSTGKRSMMSEDELTNEKIARKAQRSAMKQQRQKELKRLRMAQELQRQLEEVEVKQRELEERGIIVERALRGDGPESDRDEADLMQEWFSLVHEKNTMFRYESELMCHAKELELEDRQSRLEQKLRDQMLVDDGADCGDTSSIMSLDELIDKINSEEDSKKSTTQIEEEKRVLEELMEVVEQRDQLVAMLDEDRLREQQEDNDLEAVMLKKGFQLSPVVYSNTKPRLI</sequence>
<feature type="compositionally biased region" description="Basic and acidic residues" evidence="16">
    <location>
        <begin position="1222"/>
        <end position="1233"/>
    </location>
</feature>
<evidence type="ECO:0000313" key="18">
    <source>
        <dbReference type="Proteomes" id="UP000749559"/>
    </source>
</evidence>
<organism evidence="17 18">
    <name type="scientific">Owenia fusiformis</name>
    <name type="common">Polychaete worm</name>
    <dbReference type="NCBI Taxonomy" id="6347"/>
    <lineage>
        <taxon>Eukaryota</taxon>
        <taxon>Metazoa</taxon>
        <taxon>Spiralia</taxon>
        <taxon>Lophotrochozoa</taxon>
        <taxon>Annelida</taxon>
        <taxon>Polychaeta</taxon>
        <taxon>Sedentaria</taxon>
        <taxon>Canalipalpata</taxon>
        <taxon>Sabellida</taxon>
        <taxon>Oweniida</taxon>
        <taxon>Oweniidae</taxon>
        <taxon>Owenia</taxon>
    </lineage>
</organism>
<dbReference type="PANTHER" id="PTHR23167">
    <property type="entry name" value="CALPONIN HOMOLOGY DOMAIN-CONTAINING PROTEIN DDB_G0272472-RELATED"/>
    <property type="match status" value="1"/>
</dbReference>
<evidence type="ECO:0000313" key="17">
    <source>
        <dbReference type="EMBL" id="CAH1798545.1"/>
    </source>
</evidence>
<keyword evidence="8" id="KW-0274">FAD</keyword>
<feature type="compositionally biased region" description="Basic and acidic residues" evidence="16">
    <location>
        <begin position="2188"/>
        <end position="2203"/>
    </location>
</feature>
<feature type="compositionally biased region" description="Acidic residues" evidence="16">
    <location>
        <begin position="1262"/>
        <end position="1277"/>
    </location>
</feature>
<dbReference type="Gene3D" id="2.10.110.10">
    <property type="entry name" value="Cysteine Rich Protein"/>
    <property type="match status" value="1"/>
</dbReference>
<keyword evidence="12" id="KW-0503">Monooxygenase</keyword>
<comment type="catalytic activity">
    <reaction evidence="15">
        <text>L-methionyl-[F-actin] + NADPH + O2 + H(+) = L-methionyl-(R)-S-oxide-[F-actin] + NADP(+) + H2O</text>
        <dbReference type="Rhea" id="RHEA:51308"/>
        <dbReference type="Rhea" id="RHEA-COMP:12953"/>
        <dbReference type="Rhea" id="RHEA-COMP:12956"/>
        <dbReference type="ChEBI" id="CHEBI:15377"/>
        <dbReference type="ChEBI" id="CHEBI:15378"/>
        <dbReference type="ChEBI" id="CHEBI:15379"/>
        <dbReference type="ChEBI" id="CHEBI:16044"/>
        <dbReference type="ChEBI" id="CHEBI:45764"/>
        <dbReference type="ChEBI" id="CHEBI:57783"/>
        <dbReference type="ChEBI" id="CHEBI:58349"/>
        <dbReference type="EC" id="1.14.13.225"/>
    </reaction>
</comment>
<feature type="region of interest" description="Disordered" evidence="16">
    <location>
        <begin position="2475"/>
        <end position="2521"/>
    </location>
</feature>
<feature type="compositionally biased region" description="Polar residues" evidence="16">
    <location>
        <begin position="1712"/>
        <end position="1723"/>
    </location>
</feature>
<evidence type="ECO:0000256" key="13">
    <source>
        <dbReference type="ARBA" id="ARBA00023038"/>
    </source>
</evidence>
<dbReference type="Pfam" id="PF25413">
    <property type="entry name" value="Rossman_Mical"/>
    <property type="match status" value="1"/>
</dbReference>
<feature type="compositionally biased region" description="Basic and acidic residues" evidence="16">
    <location>
        <begin position="2098"/>
        <end position="2108"/>
    </location>
</feature>
<dbReference type="SUPFAM" id="SSF57716">
    <property type="entry name" value="Glucocorticoid receptor-like (DNA-binding domain)"/>
    <property type="match status" value="1"/>
</dbReference>
<feature type="compositionally biased region" description="Basic and acidic residues" evidence="16">
    <location>
        <begin position="1570"/>
        <end position="1606"/>
    </location>
</feature>
<feature type="compositionally biased region" description="Basic and acidic residues" evidence="16">
    <location>
        <begin position="2031"/>
        <end position="2040"/>
    </location>
</feature>
<dbReference type="Gene3D" id="3.50.50.60">
    <property type="entry name" value="FAD/NAD(P)-binding domain"/>
    <property type="match status" value="1"/>
</dbReference>
<evidence type="ECO:0000256" key="10">
    <source>
        <dbReference type="ARBA" id="ARBA00022857"/>
    </source>
</evidence>
<dbReference type="GO" id="GO:0003779">
    <property type="term" value="F:actin binding"/>
    <property type="evidence" value="ECO:0007669"/>
    <property type="project" value="UniProtKB-KW"/>
</dbReference>
<name>A0A8J1XI23_OWEFU</name>
<feature type="compositionally biased region" description="Low complexity" evidence="16">
    <location>
        <begin position="1854"/>
        <end position="1863"/>
    </location>
</feature>
<feature type="compositionally biased region" description="Polar residues" evidence="16">
    <location>
        <begin position="1169"/>
        <end position="1178"/>
    </location>
</feature>
<feature type="compositionally biased region" description="Low complexity" evidence="16">
    <location>
        <begin position="2175"/>
        <end position="2186"/>
    </location>
</feature>
<dbReference type="Pfam" id="PF12130">
    <property type="entry name" value="bMERB_dom"/>
    <property type="match status" value="2"/>
</dbReference>
<dbReference type="PROSITE" id="PS50021">
    <property type="entry name" value="CH"/>
    <property type="match status" value="1"/>
</dbReference>
<dbReference type="InterPro" id="IPR036872">
    <property type="entry name" value="CH_dom_sf"/>
</dbReference>
<evidence type="ECO:0000256" key="2">
    <source>
        <dbReference type="ARBA" id="ARBA00004496"/>
    </source>
</evidence>
<comment type="subcellular location">
    <subcellularLocation>
        <location evidence="2">Cytoplasm</location>
    </subcellularLocation>
</comment>
<dbReference type="PROSITE" id="PS51848">
    <property type="entry name" value="BMERB"/>
    <property type="match status" value="1"/>
</dbReference>
<evidence type="ECO:0000256" key="11">
    <source>
        <dbReference type="ARBA" id="ARBA00023002"/>
    </source>
</evidence>
<feature type="compositionally biased region" description="Basic and acidic residues" evidence="16">
    <location>
        <begin position="2396"/>
        <end position="2409"/>
    </location>
</feature>
<feature type="region of interest" description="Disordered" evidence="16">
    <location>
        <begin position="1935"/>
        <end position="1974"/>
    </location>
</feature>
<feature type="region of interest" description="Disordered" evidence="16">
    <location>
        <begin position="980"/>
        <end position="1002"/>
    </location>
</feature>
<protein>
    <recommendedName>
        <fullName evidence="4">F-actin monooxygenase</fullName>
        <ecNumber evidence="4">1.14.13.225</ecNumber>
    </recommendedName>
</protein>
<feature type="region of interest" description="Disordered" evidence="16">
    <location>
        <begin position="1837"/>
        <end position="1863"/>
    </location>
</feature>
<evidence type="ECO:0000256" key="12">
    <source>
        <dbReference type="ARBA" id="ARBA00023033"/>
    </source>
</evidence>
<dbReference type="InterPro" id="IPR057494">
    <property type="entry name" value="Rossman_Mical"/>
</dbReference>
<dbReference type="EMBL" id="CAIIXF020000011">
    <property type="protein sequence ID" value="CAH1798545.1"/>
    <property type="molecule type" value="Genomic_DNA"/>
</dbReference>
<feature type="compositionally biased region" description="Basic and acidic residues" evidence="16">
    <location>
        <begin position="1620"/>
        <end position="1629"/>
    </location>
</feature>
<dbReference type="SUPFAM" id="SSF51905">
    <property type="entry name" value="FAD/NAD(P)-binding domain"/>
    <property type="match status" value="1"/>
</dbReference>
<feature type="compositionally biased region" description="Acidic residues" evidence="16">
    <location>
        <begin position="1110"/>
        <end position="1140"/>
    </location>
</feature>
<feature type="compositionally biased region" description="Basic and acidic residues" evidence="16">
    <location>
        <begin position="659"/>
        <end position="674"/>
    </location>
</feature>
<evidence type="ECO:0000256" key="8">
    <source>
        <dbReference type="ARBA" id="ARBA00022827"/>
    </source>
</evidence>
<keyword evidence="13" id="KW-0440">LIM domain</keyword>
<dbReference type="InterPro" id="IPR022735">
    <property type="entry name" value="bMERB_dom"/>
</dbReference>
<feature type="compositionally biased region" description="Basic and acidic residues" evidence="16">
    <location>
        <begin position="1758"/>
        <end position="1779"/>
    </location>
</feature>
<feature type="compositionally biased region" description="Polar residues" evidence="16">
    <location>
        <begin position="644"/>
        <end position="654"/>
    </location>
</feature>
<reference evidence="17" key="1">
    <citation type="submission" date="2022-03" db="EMBL/GenBank/DDBJ databases">
        <authorList>
            <person name="Martin C."/>
        </authorList>
    </citation>
    <scope>NUCLEOTIDE SEQUENCE</scope>
</reference>
<feature type="region of interest" description="Disordered" evidence="16">
    <location>
        <begin position="1661"/>
        <end position="1723"/>
    </location>
</feature>
<feature type="region of interest" description="Disordered" evidence="16">
    <location>
        <begin position="1204"/>
        <end position="1309"/>
    </location>
</feature>
<proteinExistence type="inferred from homology"/>
<keyword evidence="7" id="KW-0479">Metal-binding</keyword>
<feature type="region of interest" description="Disordered" evidence="16">
    <location>
        <begin position="2031"/>
        <end position="2128"/>
    </location>
</feature>
<dbReference type="OrthoDB" id="20799at2759"/>
<comment type="similarity">
    <text evidence="3">Belongs to the Mical family.</text>
</comment>
<keyword evidence="14" id="KW-0009">Actin-binding</keyword>
<keyword evidence="5" id="KW-0963">Cytoplasm</keyword>
<dbReference type="InterPro" id="IPR036188">
    <property type="entry name" value="FAD/NAD-bd_sf"/>
</dbReference>
<feature type="region of interest" description="Disordered" evidence="16">
    <location>
        <begin position="1753"/>
        <end position="1779"/>
    </location>
</feature>
<dbReference type="GO" id="GO:0005737">
    <property type="term" value="C:cytoplasm"/>
    <property type="evidence" value="ECO:0007669"/>
    <property type="project" value="UniProtKB-SubCell"/>
</dbReference>
<keyword evidence="6" id="KW-0285">Flavoprotein</keyword>